<feature type="domain" description="HTH tetR-type" evidence="5">
    <location>
        <begin position="10"/>
        <end position="70"/>
    </location>
</feature>
<dbReference type="InterPro" id="IPR023772">
    <property type="entry name" value="DNA-bd_HTH_TetR-type_CS"/>
</dbReference>
<dbReference type="RefSeq" id="WP_087019058.1">
    <property type="nucleotide sequence ID" value="NZ_CP178353.1"/>
</dbReference>
<dbReference type="FunFam" id="1.10.10.60:FF:000141">
    <property type="entry name" value="TetR family transcriptional regulator"/>
    <property type="match status" value="1"/>
</dbReference>
<dbReference type="OrthoDB" id="9812484at2"/>
<keyword evidence="7" id="KW-1185">Reference proteome</keyword>
<keyword evidence="1" id="KW-0805">Transcription regulation</keyword>
<dbReference type="InterPro" id="IPR050624">
    <property type="entry name" value="HTH-type_Tx_Regulator"/>
</dbReference>
<dbReference type="PANTHER" id="PTHR43479:SF11">
    <property type="entry name" value="ACREF_ENVCD OPERON REPRESSOR-RELATED"/>
    <property type="match status" value="1"/>
</dbReference>
<organism evidence="6 7">
    <name type="scientific">Butyricicoccus porcorum</name>
    <dbReference type="NCBI Taxonomy" id="1945634"/>
    <lineage>
        <taxon>Bacteria</taxon>
        <taxon>Bacillati</taxon>
        <taxon>Bacillota</taxon>
        <taxon>Clostridia</taxon>
        <taxon>Eubacteriales</taxon>
        <taxon>Butyricicoccaceae</taxon>
        <taxon>Butyricicoccus</taxon>
    </lineage>
</organism>
<evidence type="ECO:0000256" key="3">
    <source>
        <dbReference type="ARBA" id="ARBA00023163"/>
    </source>
</evidence>
<evidence type="ECO:0000256" key="4">
    <source>
        <dbReference type="PROSITE-ProRule" id="PRU00335"/>
    </source>
</evidence>
<dbReference type="PRINTS" id="PR00455">
    <property type="entry name" value="HTHTETR"/>
</dbReference>
<reference evidence="6 7" key="1">
    <citation type="submission" date="2017-05" db="EMBL/GenBank/DDBJ databases">
        <title>Butyricicoccus porcorum sp. nov. a butyrate-producing bacterium from the swine intestinal tract.</title>
        <authorList>
            <person name="Trachsel J."/>
            <person name="Humphrey S."/>
            <person name="Allen H.K."/>
        </authorList>
    </citation>
    <scope>NUCLEOTIDE SEQUENCE [LARGE SCALE GENOMIC DNA]</scope>
    <source>
        <strain evidence="6">BB10</strain>
    </source>
</reference>
<dbReference type="Proteomes" id="UP000194903">
    <property type="component" value="Unassembled WGS sequence"/>
</dbReference>
<dbReference type="GO" id="GO:0003677">
    <property type="term" value="F:DNA binding"/>
    <property type="evidence" value="ECO:0007669"/>
    <property type="project" value="UniProtKB-UniRule"/>
</dbReference>
<evidence type="ECO:0000256" key="2">
    <source>
        <dbReference type="ARBA" id="ARBA00023125"/>
    </source>
</evidence>
<dbReference type="GO" id="GO:0045892">
    <property type="term" value="P:negative regulation of DNA-templated transcription"/>
    <property type="evidence" value="ECO:0007669"/>
    <property type="project" value="UniProtKB-ARBA"/>
</dbReference>
<name>A0A252F491_9FIRM</name>
<dbReference type="EMBL" id="NHOC01000005">
    <property type="protein sequence ID" value="OUM20541.1"/>
    <property type="molecule type" value="Genomic_DNA"/>
</dbReference>
<dbReference type="SUPFAM" id="SSF46689">
    <property type="entry name" value="Homeodomain-like"/>
    <property type="match status" value="1"/>
</dbReference>
<dbReference type="PROSITE" id="PS50977">
    <property type="entry name" value="HTH_TETR_2"/>
    <property type="match status" value="1"/>
</dbReference>
<dbReference type="PANTHER" id="PTHR43479">
    <property type="entry name" value="ACREF/ENVCD OPERON REPRESSOR-RELATED"/>
    <property type="match status" value="1"/>
</dbReference>
<evidence type="ECO:0000313" key="6">
    <source>
        <dbReference type="EMBL" id="OUM20541.1"/>
    </source>
</evidence>
<feature type="DNA-binding region" description="H-T-H motif" evidence="4">
    <location>
        <begin position="33"/>
        <end position="52"/>
    </location>
</feature>
<keyword evidence="2 4" id="KW-0238">DNA-binding</keyword>
<dbReference type="AlphaFoldDB" id="A0A252F491"/>
<dbReference type="Pfam" id="PF00440">
    <property type="entry name" value="TetR_N"/>
    <property type="match status" value="1"/>
</dbReference>
<dbReference type="InterPro" id="IPR009057">
    <property type="entry name" value="Homeodomain-like_sf"/>
</dbReference>
<proteinExistence type="predicted"/>
<evidence type="ECO:0000259" key="5">
    <source>
        <dbReference type="PROSITE" id="PS50977"/>
    </source>
</evidence>
<gene>
    <name evidence="6" type="ORF">CBW42_06845</name>
</gene>
<accession>A0A252F491</accession>
<dbReference type="Gene3D" id="1.10.357.10">
    <property type="entry name" value="Tetracycline Repressor, domain 2"/>
    <property type="match status" value="1"/>
</dbReference>
<sequence length="197" mass="23258">MSESMEQKKETKKKNLLHAAQTLFLEKGVSKTSISEIAERAQVAKGTFYLYFADKDDLLQQLLYQISYDIIRQAYIYAEQRRTDDFAENIIIFADWIIDYLTEHTDILRLIERNFSWPMIQRSLTGHTDDPLWRAIVMRLHDTPLADIHNSQELYDVIFIIVEMCGTVCYSSIIEGRPDTIDNMKPLLYRMIRRLLR</sequence>
<dbReference type="PROSITE" id="PS01081">
    <property type="entry name" value="HTH_TETR_1"/>
    <property type="match status" value="1"/>
</dbReference>
<dbReference type="InterPro" id="IPR001647">
    <property type="entry name" value="HTH_TetR"/>
</dbReference>
<keyword evidence="3" id="KW-0804">Transcription</keyword>
<protein>
    <submittedName>
        <fullName evidence="6">TetR family transcriptional regulator</fullName>
    </submittedName>
</protein>
<evidence type="ECO:0000313" key="7">
    <source>
        <dbReference type="Proteomes" id="UP000194903"/>
    </source>
</evidence>
<comment type="caution">
    <text evidence="6">The sequence shown here is derived from an EMBL/GenBank/DDBJ whole genome shotgun (WGS) entry which is preliminary data.</text>
</comment>
<evidence type="ECO:0000256" key="1">
    <source>
        <dbReference type="ARBA" id="ARBA00023015"/>
    </source>
</evidence>